<dbReference type="InterPro" id="IPR039058">
    <property type="entry name" value="Yippee_fam"/>
</dbReference>
<dbReference type="OrthoDB" id="6407410at2759"/>
<accession>A0A0L0SBD0</accession>
<dbReference type="STRING" id="578462.A0A0L0SBD0"/>
<dbReference type="InterPro" id="IPR004910">
    <property type="entry name" value="Yippee/Mis18/Cereblon"/>
</dbReference>
<dbReference type="EMBL" id="GG745335">
    <property type="protein sequence ID" value="KNE59700.1"/>
    <property type="molecule type" value="Genomic_DNA"/>
</dbReference>
<dbReference type="GO" id="GO:0046872">
    <property type="term" value="F:metal ion binding"/>
    <property type="evidence" value="ECO:0007669"/>
    <property type="project" value="UniProtKB-KW"/>
</dbReference>
<reference evidence="6 7" key="1">
    <citation type="submission" date="2009-11" db="EMBL/GenBank/DDBJ databases">
        <title>Annotation of Allomyces macrogynus ATCC 38327.</title>
        <authorList>
            <consortium name="The Broad Institute Genome Sequencing Platform"/>
            <person name="Russ C."/>
            <person name="Cuomo C."/>
            <person name="Burger G."/>
            <person name="Gray M.W."/>
            <person name="Holland P.W.H."/>
            <person name="King N."/>
            <person name="Lang F.B.F."/>
            <person name="Roger A.J."/>
            <person name="Ruiz-Trillo I."/>
            <person name="Young S.K."/>
            <person name="Zeng Q."/>
            <person name="Gargeya S."/>
            <person name="Fitzgerald M."/>
            <person name="Haas B."/>
            <person name="Abouelleil A."/>
            <person name="Alvarado L."/>
            <person name="Arachchi H.M."/>
            <person name="Berlin A."/>
            <person name="Chapman S.B."/>
            <person name="Gearin G."/>
            <person name="Goldberg J."/>
            <person name="Griggs A."/>
            <person name="Gujja S."/>
            <person name="Hansen M."/>
            <person name="Heiman D."/>
            <person name="Howarth C."/>
            <person name="Larimer J."/>
            <person name="Lui A."/>
            <person name="MacDonald P.J.P."/>
            <person name="McCowen C."/>
            <person name="Montmayeur A."/>
            <person name="Murphy C."/>
            <person name="Neiman D."/>
            <person name="Pearson M."/>
            <person name="Priest M."/>
            <person name="Roberts A."/>
            <person name="Saif S."/>
            <person name="Shea T."/>
            <person name="Sisk P."/>
            <person name="Stolte C."/>
            <person name="Sykes S."/>
            <person name="Wortman J."/>
            <person name="Nusbaum C."/>
            <person name="Birren B."/>
        </authorList>
    </citation>
    <scope>NUCLEOTIDE SEQUENCE [LARGE SCALE GENOMIC DNA]</scope>
    <source>
        <strain evidence="6 7">ATCC 38327</strain>
    </source>
</reference>
<evidence type="ECO:0000259" key="5">
    <source>
        <dbReference type="PROSITE" id="PS51792"/>
    </source>
</evidence>
<evidence type="ECO:0000313" key="6">
    <source>
        <dbReference type="EMBL" id="KNE59700.1"/>
    </source>
</evidence>
<proteinExistence type="inferred from homology"/>
<evidence type="ECO:0000256" key="4">
    <source>
        <dbReference type="RuleBase" id="RU110713"/>
    </source>
</evidence>
<gene>
    <name evidence="6" type="ORF">AMAG_05163</name>
</gene>
<organism evidence="6 7">
    <name type="scientific">Allomyces macrogynus (strain ATCC 38327)</name>
    <name type="common">Allomyces javanicus var. macrogynus</name>
    <dbReference type="NCBI Taxonomy" id="578462"/>
    <lineage>
        <taxon>Eukaryota</taxon>
        <taxon>Fungi</taxon>
        <taxon>Fungi incertae sedis</taxon>
        <taxon>Blastocladiomycota</taxon>
        <taxon>Blastocladiomycetes</taxon>
        <taxon>Blastocladiales</taxon>
        <taxon>Blastocladiaceae</taxon>
        <taxon>Allomyces</taxon>
    </lineage>
</organism>
<dbReference type="AlphaFoldDB" id="A0A0L0SBD0"/>
<evidence type="ECO:0000256" key="1">
    <source>
        <dbReference type="ARBA" id="ARBA00005613"/>
    </source>
</evidence>
<protein>
    <recommendedName>
        <fullName evidence="4">Protein yippee-like</fullName>
    </recommendedName>
</protein>
<dbReference type="eggNOG" id="KOG3399">
    <property type="taxonomic scope" value="Eukaryota"/>
</dbReference>
<comment type="similarity">
    <text evidence="1 4">Belongs to the yippee family.</text>
</comment>
<dbReference type="InterPro" id="IPR034751">
    <property type="entry name" value="Yippee"/>
</dbReference>
<feature type="domain" description="Yippee" evidence="5">
    <location>
        <begin position="17"/>
        <end position="114"/>
    </location>
</feature>
<name>A0A0L0SBD0_ALLM3</name>
<dbReference type="OMA" id="SSRIYGC"/>
<keyword evidence="2" id="KW-0479">Metal-binding</keyword>
<evidence type="ECO:0000256" key="2">
    <source>
        <dbReference type="ARBA" id="ARBA00022723"/>
    </source>
</evidence>
<dbReference type="VEuPathDB" id="FungiDB:AMAG_05163"/>
<evidence type="ECO:0000313" key="7">
    <source>
        <dbReference type="Proteomes" id="UP000054350"/>
    </source>
</evidence>
<dbReference type="Pfam" id="PF03226">
    <property type="entry name" value="Yippee-Mis18"/>
    <property type="match status" value="1"/>
</dbReference>
<dbReference type="PROSITE" id="PS51792">
    <property type="entry name" value="YIPPEE"/>
    <property type="match status" value="1"/>
</dbReference>
<reference evidence="7" key="2">
    <citation type="submission" date="2009-11" db="EMBL/GenBank/DDBJ databases">
        <title>The Genome Sequence of Allomyces macrogynus strain ATCC 38327.</title>
        <authorList>
            <consortium name="The Broad Institute Genome Sequencing Platform"/>
            <person name="Russ C."/>
            <person name="Cuomo C."/>
            <person name="Shea T."/>
            <person name="Young S.K."/>
            <person name="Zeng Q."/>
            <person name="Koehrsen M."/>
            <person name="Haas B."/>
            <person name="Borodovsky M."/>
            <person name="Guigo R."/>
            <person name="Alvarado L."/>
            <person name="Berlin A."/>
            <person name="Borenstein D."/>
            <person name="Chen Z."/>
            <person name="Engels R."/>
            <person name="Freedman E."/>
            <person name="Gellesch M."/>
            <person name="Goldberg J."/>
            <person name="Griggs A."/>
            <person name="Gujja S."/>
            <person name="Heiman D."/>
            <person name="Hepburn T."/>
            <person name="Howarth C."/>
            <person name="Jen D."/>
            <person name="Larson L."/>
            <person name="Lewis B."/>
            <person name="Mehta T."/>
            <person name="Park D."/>
            <person name="Pearson M."/>
            <person name="Roberts A."/>
            <person name="Saif S."/>
            <person name="Shenoy N."/>
            <person name="Sisk P."/>
            <person name="Stolte C."/>
            <person name="Sykes S."/>
            <person name="Walk T."/>
            <person name="White J."/>
            <person name="Yandava C."/>
            <person name="Burger G."/>
            <person name="Gray M.W."/>
            <person name="Holland P.W.H."/>
            <person name="King N."/>
            <person name="Lang F.B.F."/>
            <person name="Roger A.J."/>
            <person name="Ruiz-Trillo I."/>
            <person name="Lander E."/>
            <person name="Nusbaum C."/>
        </authorList>
    </citation>
    <scope>NUCLEOTIDE SEQUENCE [LARGE SCALE GENOMIC DNA]</scope>
    <source>
        <strain evidence="7">ATCC 38327</strain>
    </source>
</reference>
<evidence type="ECO:0000256" key="3">
    <source>
        <dbReference type="ARBA" id="ARBA00022833"/>
    </source>
</evidence>
<dbReference type="PANTHER" id="PTHR13848">
    <property type="entry name" value="PROTEIN YIPPEE-LIKE CG15309-RELATED"/>
    <property type="match status" value="1"/>
</dbReference>
<keyword evidence="3" id="KW-0862">Zinc</keyword>
<keyword evidence="7" id="KW-1185">Reference proteome</keyword>
<sequence>MGQLHKHYLHAPDTNNRIYVCATCQTHLSTHSLIISKQFQGQTGRAFLFDKVVNVAEGPAEDRQMTTGLHTVRDIRCIHCGAVVGWKYEYAYEESQKYKVGKYILEKNLLTDIYDH</sequence>
<dbReference type="Proteomes" id="UP000054350">
    <property type="component" value="Unassembled WGS sequence"/>
</dbReference>